<keyword evidence="1" id="KW-0433">Leucine-rich repeat</keyword>
<sequence length="1217" mass="137179">MTEAIIGASIEVALSKAISIIEDQINLVVTWDFKDDLNKLRSSLDLARAFLQDAESRRVDEPIKVWLQQLRYIAYAADDVLDELAYENLRRTTEANQMAKKVSNFFSLSKNPMAFSVKMGKNIKNISISMDEIVDRALKFGLQQRVQSMGPVFSGIGGTHSCNSSRVVGREADVQKIVDLLIGSNTDHHGFSMVSIVGMGGLGKTTLAKSVCNNEKVQNCFGEIIWVCVAETFDVRRILLEILESLTRKPCEIKNDDVVVREIQKKLKGKSFLLVLDDVWDEDIKNWGDLKGSLLGINESKQSCILVTSRSENVAVVKETLPEYRHHLKTMVDEECWSIIRDSAFGNSSVSQELEVIGRDIASKCSGVPLVANVIGSTMCNRWDRDEWVSLRDSSLWGSLEKNEGIVRVLRLSFDRLSSPSLKQCFAYCSIFPKDFRIQKDQLIQLWMAEGFLQQSRISSQQPAVEDIGNEYFNALLSNSLLQDVERDQYGRITTCKMHDLVHDLAQSISHIRQGNIVNGVRLWHSLFSNSSSVHAVRDFKSLRVLIFCGAPIVSLSHSIGRLKHLRYFDISRTYVCRLPKSISQLYHLQTLRLSGYEGHMPEGMENLVNLRHLYIGHYRTVPYKIGCLTNLQTLPIFRVGTERGSRIGELGGLVELGGELVIFNLQNVRNEGEAREAKLLEKKKLHELEYLWGYNREESCNDEEVLEGLEPHSNLKSLSIMYYNGKHYPSWLARFTNISGPSACFQPINLVKLKLSNCKNLEKLPTLGHYPNLKILEVEGLNNVRCIGKEFYFSDDDSSSDKNKPITLFPALEKLSLWNMEEVEEWLEVEPTVTVYPSLKELHIEGCRKLSSVPRMSRLSCLEALTITGNNALSCIGDEQFPFPPSLKKLTIQRCYKLTTVPSVEGGISFLQHLEVKLCDQLCKIGQGLLTSTCLRVVVICDCPNLTSIPVYGISESLVKLELDHCRGLREIEGALSAFTRLETLRIGNCPNLIPIPFPCLDVFSSLIQLSLEGCHGLTSLPSGLRSCTCLQFLVVDYCTDLESIPEDLGQLHSLKELCILSCQNLKCVPEDSLRCLTRLKTLKLGPFSQELDVFPGLSSIHHLHSSLEILTLNGWEKLCSLPYQLQHLAALKYLIISGFDGVTTLPEWLGNLSSLQDLTIDFCRNLEYLPSKGATYRLSNIQHLSITNCPRFKGDRSYISKRFKIPANQIEVYEH</sequence>
<dbReference type="InterPro" id="IPR042197">
    <property type="entry name" value="Apaf_helical"/>
</dbReference>
<evidence type="ECO:0000259" key="6">
    <source>
        <dbReference type="Pfam" id="PF00931"/>
    </source>
</evidence>
<dbReference type="Gene3D" id="3.40.50.300">
    <property type="entry name" value="P-loop containing nucleotide triphosphate hydrolases"/>
    <property type="match status" value="1"/>
</dbReference>
<dbReference type="GO" id="GO:0051707">
    <property type="term" value="P:response to other organism"/>
    <property type="evidence" value="ECO:0007669"/>
    <property type="project" value="UniProtKB-ARBA"/>
</dbReference>
<dbReference type="Proteomes" id="UP000325315">
    <property type="component" value="Unassembled WGS sequence"/>
</dbReference>
<dbReference type="Gene3D" id="1.10.8.430">
    <property type="entry name" value="Helical domain of apoptotic protease-activating factors"/>
    <property type="match status" value="1"/>
</dbReference>
<dbReference type="PRINTS" id="PR00364">
    <property type="entry name" value="DISEASERSIST"/>
</dbReference>
<dbReference type="Pfam" id="PF18052">
    <property type="entry name" value="Rx_N"/>
    <property type="match status" value="1"/>
</dbReference>
<evidence type="ECO:0000256" key="3">
    <source>
        <dbReference type="ARBA" id="ARBA00022741"/>
    </source>
</evidence>
<dbReference type="SUPFAM" id="SSF52058">
    <property type="entry name" value="L domain-like"/>
    <property type="match status" value="2"/>
</dbReference>
<keyword evidence="2" id="KW-0677">Repeat</keyword>
<dbReference type="GO" id="GO:0006952">
    <property type="term" value="P:defense response"/>
    <property type="evidence" value="ECO:0007669"/>
    <property type="project" value="UniProtKB-KW"/>
</dbReference>
<dbReference type="OrthoDB" id="1896560at2759"/>
<feature type="domain" description="R13L1/DRL21-like LRR repeat region" evidence="9">
    <location>
        <begin position="1126"/>
        <end position="1191"/>
    </location>
</feature>
<keyword evidence="5" id="KW-0067">ATP-binding</keyword>
<dbReference type="InterPro" id="IPR002182">
    <property type="entry name" value="NB-ARC"/>
</dbReference>
<evidence type="ECO:0000259" key="7">
    <source>
        <dbReference type="Pfam" id="PF18052"/>
    </source>
</evidence>
<dbReference type="InterPro" id="IPR056789">
    <property type="entry name" value="LRR_R13L1-DRL21"/>
</dbReference>
<name>A0A5B6WW49_9ROSI</name>
<evidence type="ECO:0000313" key="11">
    <source>
        <dbReference type="Proteomes" id="UP000325315"/>
    </source>
</evidence>
<proteinExistence type="predicted"/>
<feature type="domain" description="Disease resistance protein winged helix" evidence="8">
    <location>
        <begin position="431"/>
        <end position="506"/>
    </location>
</feature>
<evidence type="ECO:0000259" key="9">
    <source>
        <dbReference type="Pfam" id="PF25019"/>
    </source>
</evidence>
<dbReference type="InterPro" id="IPR032675">
    <property type="entry name" value="LRR_dom_sf"/>
</dbReference>
<evidence type="ECO:0000256" key="5">
    <source>
        <dbReference type="ARBA" id="ARBA00022840"/>
    </source>
</evidence>
<keyword evidence="4" id="KW-0611">Plant defense</keyword>
<feature type="domain" description="R13L1/DRL21-like LRR repeat region" evidence="9">
    <location>
        <begin position="648"/>
        <end position="781"/>
    </location>
</feature>
<keyword evidence="3" id="KW-0547">Nucleotide-binding</keyword>
<evidence type="ECO:0000256" key="4">
    <source>
        <dbReference type="ARBA" id="ARBA00022821"/>
    </source>
</evidence>
<dbReference type="EMBL" id="SMMG02000002">
    <property type="protein sequence ID" value="KAA3485678.1"/>
    <property type="molecule type" value="Genomic_DNA"/>
</dbReference>
<evidence type="ECO:0000313" key="10">
    <source>
        <dbReference type="EMBL" id="KAA3485678.1"/>
    </source>
</evidence>
<dbReference type="InterPro" id="IPR036388">
    <property type="entry name" value="WH-like_DNA-bd_sf"/>
</dbReference>
<dbReference type="Pfam" id="PF23559">
    <property type="entry name" value="WHD_DRP"/>
    <property type="match status" value="1"/>
</dbReference>
<dbReference type="Pfam" id="PF25019">
    <property type="entry name" value="LRR_R13L1-DRL21"/>
    <property type="match status" value="2"/>
</dbReference>
<dbReference type="Gene3D" id="1.20.5.4130">
    <property type="match status" value="1"/>
</dbReference>
<gene>
    <name evidence="10" type="ORF">EPI10_007626</name>
</gene>
<organism evidence="10 11">
    <name type="scientific">Gossypium australe</name>
    <dbReference type="NCBI Taxonomy" id="47621"/>
    <lineage>
        <taxon>Eukaryota</taxon>
        <taxon>Viridiplantae</taxon>
        <taxon>Streptophyta</taxon>
        <taxon>Embryophyta</taxon>
        <taxon>Tracheophyta</taxon>
        <taxon>Spermatophyta</taxon>
        <taxon>Magnoliopsida</taxon>
        <taxon>eudicotyledons</taxon>
        <taxon>Gunneridae</taxon>
        <taxon>Pentapetalae</taxon>
        <taxon>rosids</taxon>
        <taxon>malvids</taxon>
        <taxon>Malvales</taxon>
        <taxon>Malvaceae</taxon>
        <taxon>Malvoideae</taxon>
        <taxon>Gossypium</taxon>
    </lineage>
</organism>
<evidence type="ECO:0000256" key="1">
    <source>
        <dbReference type="ARBA" id="ARBA00022614"/>
    </source>
</evidence>
<feature type="domain" description="Disease resistance N-terminal" evidence="7">
    <location>
        <begin position="10"/>
        <end position="98"/>
    </location>
</feature>
<dbReference type="Gene3D" id="3.80.10.10">
    <property type="entry name" value="Ribonuclease Inhibitor"/>
    <property type="match status" value="2"/>
</dbReference>
<evidence type="ECO:0000259" key="8">
    <source>
        <dbReference type="Pfam" id="PF23559"/>
    </source>
</evidence>
<feature type="domain" description="NB-ARC" evidence="6">
    <location>
        <begin position="171"/>
        <end position="347"/>
    </location>
</feature>
<accession>A0A5B6WW49</accession>
<dbReference type="Gene3D" id="1.10.10.10">
    <property type="entry name" value="Winged helix-like DNA-binding domain superfamily/Winged helix DNA-binding domain"/>
    <property type="match status" value="1"/>
</dbReference>
<protein>
    <submittedName>
        <fullName evidence="10">Disease resistance protein RGA2-like</fullName>
    </submittedName>
</protein>
<dbReference type="SUPFAM" id="SSF52540">
    <property type="entry name" value="P-loop containing nucleoside triphosphate hydrolases"/>
    <property type="match status" value="1"/>
</dbReference>
<dbReference type="InterPro" id="IPR027417">
    <property type="entry name" value="P-loop_NTPase"/>
</dbReference>
<dbReference type="PANTHER" id="PTHR36766:SF70">
    <property type="entry name" value="DISEASE RESISTANCE PROTEIN RGA4"/>
    <property type="match status" value="1"/>
</dbReference>
<dbReference type="AlphaFoldDB" id="A0A5B6WW49"/>
<reference evidence="11" key="1">
    <citation type="journal article" date="2019" name="Plant Biotechnol. J.">
        <title>Genome sequencing of the Australian wild diploid species Gossypium australe highlights disease resistance and delayed gland morphogenesis.</title>
        <authorList>
            <person name="Cai Y."/>
            <person name="Cai X."/>
            <person name="Wang Q."/>
            <person name="Wang P."/>
            <person name="Zhang Y."/>
            <person name="Cai C."/>
            <person name="Xu Y."/>
            <person name="Wang K."/>
            <person name="Zhou Z."/>
            <person name="Wang C."/>
            <person name="Geng S."/>
            <person name="Li B."/>
            <person name="Dong Q."/>
            <person name="Hou Y."/>
            <person name="Wang H."/>
            <person name="Ai P."/>
            <person name="Liu Z."/>
            <person name="Yi F."/>
            <person name="Sun M."/>
            <person name="An G."/>
            <person name="Cheng J."/>
            <person name="Zhang Y."/>
            <person name="Shi Q."/>
            <person name="Xie Y."/>
            <person name="Shi X."/>
            <person name="Chang Y."/>
            <person name="Huang F."/>
            <person name="Chen Y."/>
            <person name="Hong S."/>
            <person name="Mi L."/>
            <person name="Sun Q."/>
            <person name="Zhang L."/>
            <person name="Zhou B."/>
            <person name="Peng R."/>
            <person name="Zhang X."/>
            <person name="Liu F."/>
        </authorList>
    </citation>
    <scope>NUCLEOTIDE SEQUENCE [LARGE SCALE GENOMIC DNA]</scope>
    <source>
        <strain evidence="11">cv. PA1801</strain>
    </source>
</reference>
<dbReference type="PANTHER" id="PTHR36766">
    <property type="entry name" value="PLANT BROAD-SPECTRUM MILDEW RESISTANCE PROTEIN RPW8"/>
    <property type="match status" value="1"/>
</dbReference>
<dbReference type="GO" id="GO:0043531">
    <property type="term" value="F:ADP binding"/>
    <property type="evidence" value="ECO:0007669"/>
    <property type="project" value="InterPro"/>
</dbReference>
<evidence type="ECO:0000256" key="2">
    <source>
        <dbReference type="ARBA" id="ARBA00022737"/>
    </source>
</evidence>
<dbReference type="FunFam" id="1.10.10.10:FF:000322">
    <property type="entry name" value="Probable disease resistance protein At1g63360"/>
    <property type="match status" value="1"/>
</dbReference>
<dbReference type="InterPro" id="IPR041118">
    <property type="entry name" value="Rx_N"/>
</dbReference>
<dbReference type="InterPro" id="IPR058922">
    <property type="entry name" value="WHD_DRP"/>
</dbReference>
<comment type="caution">
    <text evidence="10">The sequence shown here is derived from an EMBL/GenBank/DDBJ whole genome shotgun (WGS) entry which is preliminary data.</text>
</comment>
<keyword evidence="11" id="KW-1185">Reference proteome</keyword>
<dbReference type="GO" id="GO:0005524">
    <property type="term" value="F:ATP binding"/>
    <property type="evidence" value="ECO:0007669"/>
    <property type="project" value="UniProtKB-KW"/>
</dbReference>
<dbReference type="Pfam" id="PF00931">
    <property type="entry name" value="NB-ARC"/>
    <property type="match status" value="1"/>
</dbReference>